<feature type="non-terminal residue" evidence="1">
    <location>
        <position position="11"/>
    </location>
</feature>
<proteinExistence type="predicted"/>
<name>A0A067DNW2_CITSI</name>
<evidence type="ECO:0000313" key="1">
    <source>
        <dbReference type="EMBL" id="KDO40677.1"/>
    </source>
</evidence>
<organism evidence="1 2">
    <name type="scientific">Citrus sinensis</name>
    <name type="common">Sweet orange</name>
    <name type="synonym">Citrus aurantium var. sinensis</name>
    <dbReference type="NCBI Taxonomy" id="2711"/>
    <lineage>
        <taxon>Eukaryota</taxon>
        <taxon>Viridiplantae</taxon>
        <taxon>Streptophyta</taxon>
        <taxon>Embryophyta</taxon>
        <taxon>Tracheophyta</taxon>
        <taxon>Spermatophyta</taxon>
        <taxon>Magnoliopsida</taxon>
        <taxon>eudicotyledons</taxon>
        <taxon>Gunneridae</taxon>
        <taxon>Pentapetalae</taxon>
        <taxon>rosids</taxon>
        <taxon>malvids</taxon>
        <taxon>Sapindales</taxon>
        <taxon>Rutaceae</taxon>
        <taxon>Aurantioideae</taxon>
        <taxon>Citrus</taxon>
    </lineage>
</organism>
<dbReference type="Proteomes" id="UP000027120">
    <property type="component" value="Unassembled WGS sequence"/>
</dbReference>
<evidence type="ECO:0000313" key="2">
    <source>
        <dbReference type="Proteomes" id="UP000027120"/>
    </source>
</evidence>
<gene>
    <name evidence="1" type="ORF">CISIN_1g0401431mg</name>
</gene>
<accession>A0A067DNW2</accession>
<keyword evidence="2" id="KW-1185">Reference proteome</keyword>
<sequence>MDMERSPLTRQ</sequence>
<protein>
    <submittedName>
        <fullName evidence="1">Uncharacterized protein</fullName>
    </submittedName>
</protein>
<dbReference type="EMBL" id="KK785859">
    <property type="protein sequence ID" value="KDO40677.1"/>
    <property type="molecule type" value="Genomic_DNA"/>
</dbReference>
<reference evidence="1 2" key="1">
    <citation type="submission" date="2014-04" db="EMBL/GenBank/DDBJ databases">
        <authorList>
            <consortium name="International Citrus Genome Consortium"/>
            <person name="Gmitter F."/>
            <person name="Chen C."/>
            <person name="Farmerie W."/>
            <person name="Harkins T."/>
            <person name="Desany B."/>
            <person name="Mohiuddin M."/>
            <person name="Kodira C."/>
            <person name="Borodovsky M."/>
            <person name="Lomsadze A."/>
            <person name="Burns P."/>
            <person name="Jenkins J."/>
            <person name="Prochnik S."/>
            <person name="Shu S."/>
            <person name="Chapman J."/>
            <person name="Pitluck S."/>
            <person name="Schmutz J."/>
            <person name="Rokhsar D."/>
        </authorList>
    </citation>
    <scope>NUCLEOTIDE SEQUENCE</scope>
</reference>